<dbReference type="Pfam" id="PF00293">
    <property type="entry name" value="NUDIX"/>
    <property type="match status" value="1"/>
</dbReference>
<feature type="domain" description="Nudix hydrolase" evidence="5">
    <location>
        <begin position="13"/>
        <end position="155"/>
    </location>
</feature>
<evidence type="ECO:0000256" key="1">
    <source>
        <dbReference type="ARBA" id="ARBA00001946"/>
    </source>
</evidence>
<evidence type="ECO:0000259" key="5">
    <source>
        <dbReference type="PROSITE" id="PS51462"/>
    </source>
</evidence>
<dbReference type="PANTHER" id="PTHR43046">
    <property type="entry name" value="GDP-MANNOSE MANNOSYL HYDROLASE"/>
    <property type="match status" value="1"/>
</dbReference>
<dbReference type="InterPro" id="IPR020476">
    <property type="entry name" value="Nudix_hydrolase"/>
</dbReference>
<comment type="similarity">
    <text evidence="2 4">Belongs to the Nudix hydrolase family.</text>
</comment>
<evidence type="ECO:0000313" key="6">
    <source>
        <dbReference type="EMBL" id="GGK72806.1"/>
    </source>
</evidence>
<dbReference type="Gene3D" id="3.90.79.10">
    <property type="entry name" value="Nucleoside Triphosphate Pyrophosphohydrolase"/>
    <property type="match status" value="1"/>
</dbReference>
<dbReference type="EMBL" id="BMLB01000004">
    <property type="protein sequence ID" value="GGK72806.1"/>
    <property type="molecule type" value="Genomic_DNA"/>
</dbReference>
<dbReference type="CDD" id="cd02883">
    <property type="entry name" value="NUDIX_Hydrolase"/>
    <property type="match status" value="1"/>
</dbReference>
<comment type="caution">
    <text evidence="6">The sequence shown here is derived from an EMBL/GenBank/DDBJ whole genome shotgun (WGS) entry which is preliminary data.</text>
</comment>
<organism evidence="6 7">
    <name type="scientific">Ornithinimicrobium pekingense</name>
    <dbReference type="NCBI Taxonomy" id="384677"/>
    <lineage>
        <taxon>Bacteria</taxon>
        <taxon>Bacillati</taxon>
        <taxon>Actinomycetota</taxon>
        <taxon>Actinomycetes</taxon>
        <taxon>Micrococcales</taxon>
        <taxon>Ornithinimicrobiaceae</taxon>
        <taxon>Ornithinimicrobium</taxon>
    </lineage>
</organism>
<sequence>MALRPYPGPVDFDTRVGCYAWIEQDGRVLLPHWRERDADGTEYAGWTLPGGGLEHRESPEATCLREVREETGFTVRLEGLLGVRNHWIPTERRRTRRQGRPLHALQVVYLASVTGGTLTVEVDGTTDDVRWVPVHDLPALHTVSLVDAAAEWAAARLSRPGR</sequence>
<evidence type="ECO:0000256" key="4">
    <source>
        <dbReference type="RuleBase" id="RU003476"/>
    </source>
</evidence>
<dbReference type="InterPro" id="IPR020084">
    <property type="entry name" value="NUDIX_hydrolase_CS"/>
</dbReference>
<reference evidence="7" key="1">
    <citation type="journal article" date="2019" name="Int. J. Syst. Evol. Microbiol.">
        <title>The Global Catalogue of Microorganisms (GCM) 10K type strain sequencing project: providing services to taxonomists for standard genome sequencing and annotation.</title>
        <authorList>
            <consortium name="The Broad Institute Genomics Platform"/>
            <consortium name="The Broad Institute Genome Sequencing Center for Infectious Disease"/>
            <person name="Wu L."/>
            <person name="Ma J."/>
        </authorList>
    </citation>
    <scope>NUCLEOTIDE SEQUENCE [LARGE SCALE GENOMIC DNA]</scope>
    <source>
        <strain evidence="7">CGMCC 1.5362</strain>
    </source>
</reference>
<gene>
    <name evidence="6" type="ORF">GCM10011509_21720</name>
</gene>
<accession>A0ABQ2FBJ5</accession>
<dbReference type="PRINTS" id="PR00502">
    <property type="entry name" value="NUDIXFAMILY"/>
</dbReference>
<dbReference type="InterPro" id="IPR015797">
    <property type="entry name" value="NUDIX_hydrolase-like_dom_sf"/>
</dbReference>
<keyword evidence="7" id="KW-1185">Reference proteome</keyword>
<keyword evidence="3 4" id="KW-0378">Hydrolase</keyword>
<protein>
    <recommendedName>
        <fullName evidence="5">Nudix hydrolase domain-containing protein</fullName>
    </recommendedName>
</protein>
<evidence type="ECO:0000313" key="7">
    <source>
        <dbReference type="Proteomes" id="UP000662111"/>
    </source>
</evidence>
<dbReference type="Proteomes" id="UP000662111">
    <property type="component" value="Unassembled WGS sequence"/>
</dbReference>
<dbReference type="PROSITE" id="PS00893">
    <property type="entry name" value="NUDIX_BOX"/>
    <property type="match status" value="1"/>
</dbReference>
<dbReference type="SUPFAM" id="SSF55811">
    <property type="entry name" value="Nudix"/>
    <property type="match status" value="1"/>
</dbReference>
<dbReference type="PROSITE" id="PS51462">
    <property type="entry name" value="NUDIX"/>
    <property type="match status" value="1"/>
</dbReference>
<evidence type="ECO:0000256" key="2">
    <source>
        <dbReference type="ARBA" id="ARBA00005582"/>
    </source>
</evidence>
<dbReference type="PANTHER" id="PTHR43046:SF14">
    <property type="entry name" value="MUTT_NUDIX FAMILY PROTEIN"/>
    <property type="match status" value="1"/>
</dbReference>
<evidence type="ECO:0000256" key="3">
    <source>
        <dbReference type="ARBA" id="ARBA00022801"/>
    </source>
</evidence>
<dbReference type="InterPro" id="IPR000086">
    <property type="entry name" value="NUDIX_hydrolase_dom"/>
</dbReference>
<proteinExistence type="inferred from homology"/>
<comment type="cofactor">
    <cofactor evidence="1">
        <name>Mg(2+)</name>
        <dbReference type="ChEBI" id="CHEBI:18420"/>
    </cofactor>
</comment>
<name>A0ABQ2FBJ5_9MICO</name>